<accession>T1GH13</accession>
<reference evidence="3" key="1">
    <citation type="submission" date="2013-02" db="EMBL/GenBank/DDBJ databases">
        <authorList>
            <person name="Hughes D."/>
        </authorList>
    </citation>
    <scope>NUCLEOTIDE SEQUENCE</scope>
    <source>
        <strain>Durham</strain>
        <strain evidence="3">NC isolate 2 -- Noor lab</strain>
    </source>
</reference>
<name>T1GH13_MEGSC</name>
<proteinExistence type="predicted"/>
<dbReference type="HOGENOM" id="CLU_2948604_0_0_1"/>
<dbReference type="EnsemblMetazoa" id="MESCA002696-RA">
    <property type="protein sequence ID" value="MESCA002696-PA"/>
    <property type="gene ID" value="MESCA002696"/>
</dbReference>
<organism evidence="2 3">
    <name type="scientific">Megaselia scalaris</name>
    <name type="common">Humpbacked fly</name>
    <name type="synonym">Phora scalaris</name>
    <dbReference type="NCBI Taxonomy" id="36166"/>
    <lineage>
        <taxon>Eukaryota</taxon>
        <taxon>Metazoa</taxon>
        <taxon>Ecdysozoa</taxon>
        <taxon>Arthropoda</taxon>
        <taxon>Hexapoda</taxon>
        <taxon>Insecta</taxon>
        <taxon>Pterygota</taxon>
        <taxon>Neoptera</taxon>
        <taxon>Endopterygota</taxon>
        <taxon>Diptera</taxon>
        <taxon>Brachycera</taxon>
        <taxon>Muscomorpha</taxon>
        <taxon>Platypezoidea</taxon>
        <taxon>Phoridae</taxon>
        <taxon>Megaseliini</taxon>
        <taxon>Megaselia</taxon>
    </lineage>
</organism>
<protein>
    <submittedName>
        <fullName evidence="2">Uncharacterized protein</fullName>
    </submittedName>
</protein>
<keyword evidence="1" id="KW-0472">Membrane</keyword>
<keyword evidence="1" id="KW-1133">Transmembrane helix</keyword>
<dbReference type="Proteomes" id="UP000015102">
    <property type="component" value="Unassembled WGS sequence"/>
</dbReference>
<keyword evidence="3" id="KW-1185">Reference proteome</keyword>
<evidence type="ECO:0000313" key="3">
    <source>
        <dbReference type="Proteomes" id="UP000015102"/>
    </source>
</evidence>
<dbReference type="AlphaFoldDB" id="T1GH13"/>
<evidence type="ECO:0000313" key="2">
    <source>
        <dbReference type="EnsemblMetazoa" id="MESCA002696-PA"/>
    </source>
</evidence>
<feature type="transmembrane region" description="Helical" evidence="1">
    <location>
        <begin position="20"/>
        <end position="44"/>
    </location>
</feature>
<reference evidence="2" key="2">
    <citation type="submission" date="2015-06" db="UniProtKB">
        <authorList>
            <consortium name="EnsemblMetazoa"/>
        </authorList>
    </citation>
    <scope>IDENTIFICATION</scope>
</reference>
<dbReference type="EMBL" id="CAQQ02392010">
    <property type="status" value="NOT_ANNOTATED_CDS"/>
    <property type="molecule type" value="Genomic_DNA"/>
</dbReference>
<sequence length="60" mass="6829">MYMDNNTPNSSSDAESANEAFMGMGTLDFIIIGVIALGSIWYFFLRNQKKEEEPIRTYSI</sequence>
<keyword evidence="1" id="KW-0812">Transmembrane</keyword>
<evidence type="ECO:0000256" key="1">
    <source>
        <dbReference type="SAM" id="Phobius"/>
    </source>
</evidence>